<feature type="transmembrane region" description="Helical" evidence="11">
    <location>
        <begin position="364"/>
        <end position="387"/>
    </location>
</feature>
<dbReference type="Pfam" id="PF00003">
    <property type="entry name" value="7tm_3"/>
    <property type="match status" value="1"/>
</dbReference>
<organism evidence="13 14">
    <name type="scientific">Pantherophis guttatus</name>
    <name type="common">Corn snake</name>
    <name type="synonym">Elaphe guttata</name>
    <dbReference type="NCBI Taxonomy" id="94885"/>
    <lineage>
        <taxon>Eukaryota</taxon>
        <taxon>Metazoa</taxon>
        <taxon>Chordata</taxon>
        <taxon>Craniata</taxon>
        <taxon>Vertebrata</taxon>
        <taxon>Euteleostomi</taxon>
        <taxon>Lepidosauria</taxon>
        <taxon>Squamata</taxon>
        <taxon>Bifurcata</taxon>
        <taxon>Unidentata</taxon>
        <taxon>Episquamata</taxon>
        <taxon>Toxicofera</taxon>
        <taxon>Serpentes</taxon>
        <taxon>Colubroidea</taxon>
        <taxon>Colubridae</taxon>
        <taxon>Colubrinae</taxon>
        <taxon>Pantherophis</taxon>
    </lineage>
</organism>
<dbReference type="InterPro" id="IPR028082">
    <property type="entry name" value="Peripla_BP_I"/>
</dbReference>
<feature type="transmembrane region" description="Helical" evidence="11">
    <location>
        <begin position="558"/>
        <end position="578"/>
    </location>
</feature>
<feature type="transmembrane region" description="Helical" evidence="11">
    <location>
        <begin position="479"/>
        <end position="497"/>
    </location>
</feature>
<keyword evidence="13" id="KW-1185">Reference proteome</keyword>
<dbReference type="InterPro" id="IPR004073">
    <property type="entry name" value="GPCR_3_vmron_rcpt_2"/>
</dbReference>
<evidence type="ECO:0000256" key="7">
    <source>
        <dbReference type="ARBA" id="ARBA00023136"/>
    </source>
</evidence>
<sequence length="632" mass="70037">MEAEKRSYFAALIASADNRLAALFRVSRSLLNRREGEDPTQGWAKEYSQYLTDKITQIRDGLDSDCAGSIGEVATGLVVWDKFDPVTPKEVDRIMGKLSTTTCLLDPCTSWLVYSAREVTHRWIQAVVTASLAEGSFPAALKEAVVWERCTEKEKWGILPPDLVAKILSEDAYSIRNAIQAVSWTLSAAYTSQLGQKRRQVGHRPAPQPWQLHPFLKNIQVSNFSADGGNLEKDGDPAAGFDIIQWAVYPNKSTSGVKVGSVENEAASEVKISVDQSAIMWPTSFNKKVPLSRCTESCHPGYTKLTREGAPICCYDCSHCVEGTISMQEDAAHCKKCPDDQHSNKKRDQCDPKVISFLSYEETLGLILAISAIILSLTTGFVLYIFIKFRETPIVKANNRDLTYILLVSLLISFLTSLLFIGQPQKITCLLRQTTFSIVFSVAVSSLLAKTIMVVVAFLATKPGSRMRKWLGKHLANSIVLSCSWLQIGICIIWLGLSPPFPDVDMHSQPGQILLQCNEGSVTMFYSALGYMGFLAVICFLVAFLARKLPGSFNEAKLITFSMLVFCSVWISFVPTYLSTKGKYMVAVQIFSILSSSLGLLGCIFVPKCYIIILKPHMNMKEHLMMKKNEGG</sequence>
<keyword evidence="5 11" id="KW-1133">Transmembrane helix</keyword>
<feature type="transmembrane region" description="Helical" evidence="11">
    <location>
        <begin position="434"/>
        <end position="459"/>
    </location>
</feature>
<evidence type="ECO:0000256" key="3">
    <source>
        <dbReference type="ARBA" id="ARBA00022692"/>
    </source>
</evidence>
<keyword evidence="10" id="KW-0807">Transducer</keyword>
<keyword evidence="9" id="KW-0325">Glycoprotein</keyword>
<evidence type="ECO:0000256" key="8">
    <source>
        <dbReference type="ARBA" id="ARBA00023170"/>
    </source>
</evidence>
<dbReference type="PANTHER" id="PTHR24061">
    <property type="entry name" value="CALCIUM-SENSING RECEPTOR-RELATED"/>
    <property type="match status" value="1"/>
</dbReference>
<evidence type="ECO:0000256" key="11">
    <source>
        <dbReference type="SAM" id="Phobius"/>
    </source>
</evidence>
<dbReference type="Pfam" id="PF07562">
    <property type="entry name" value="NCD3G"/>
    <property type="match status" value="1"/>
</dbReference>
<evidence type="ECO:0000313" key="13">
    <source>
        <dbReference type="Proteomes" id="UP001652622"/>
    </source>
</evidence>
<evidence type="ECO:0000256" key="10">
    <source>
        <dbReference type="ARBA" id="ARBA00023224"/>
    </source>
</evidence>
<dbReference type="AlphaFoldDB" id="A0A6P9AYN3"/>
<accession>A0A6P9AYN3</accession>
<evidence type="ECO:0000256" key="2">
    <source>
        <dbReference type="ARBA" id="ARBA00022475"/>
    </source>
</evidence>
<dbReference type="InterPro" id="IPR000068">
    <property type="entry name" value="GPCR_3_Ca_sens_rcpt-rel"/>
</dbReference>
<keyword evidence="2" id="KW-1003">Cell membrane</keyword>
<dbReference type="Proteomes" id="UP001652622">
    <property type="component" value="Unplaced"/>
</dbReference>
<dbReference type="PROSITE" id="PS50259">
    <property type="entry name" value="G_PROTEIN_RECEP_F3_4"/>
    <property type="match status" value="1"/>
</dbReference>
<gene>
    <name evidence="14" type="primary">LOC117659857</name>
</gene>
<keyword evidence="3 11" id="KW-0812">Transmembrane</keyword>
<feature type="transmembrane region" description="Helical" evidence="11">
    <location>
        <begin position="402"/>
        <end position="422"/>
    </location>
</feature>
<dbReference type="SUPFAM" id="SSF53822">
    <property type="entry name" value="Periplasmic binding protein-like I"/>
    <property type="match status" value="1"/>
</dbReference>
<evidence type="ECO:0000256" key="6">
    <source>
        <dbReference type="ARBA" id="ARBA00023040"/>
    </source>
</evidence>
<evidence type="ECO:0000256" key="9">
    <source>
        <dbReference type="ARBA" id="ARBA00023180"/>
    </source>
</evidence>
<dbReference type="InterPro" id="IPR038550">
    <property type="entry name" value="GPCR_3_9-Cys_sf"/>
</dbReference>
<feature type="domain" description="G-protein coupled receptors family 3 profile" evidence="12">
    <location>
        <begin position="364"/>
        <end position="628"/>
    </location>
</feature>
<evidence type="ECO:0000313" key="14">
    <source>
        <dbReference type="RefSeq" id="XP_034263783.2"/>
    </source>
</evidence>
<dbReference type="InterPro" id="IPR011500">
    <property type="entry name" value="GPCR_3_9-Cys_dom"/>
</dbReference>
<evidence type="ECO:0000256" key="1">
    <source>
        <dbReference type="ARBA" id="ARBA00004651"/>
    </source>
</evidence>
<keyword evidence="7 11" id="KW-0472">Membrane</keyword>
<evidence type="ECO:0000259" key="12">
    <source>
        <dbReference type="PROSITE" id="PS50259"/>
    </source>
</evidence>
<evidence type="ECO:0000256" key="4">
    <source>
        <dbReference type="ARBA" id="ARBA00022729"/>
    </source>
</evidence>
<dbReference type="InterPro" id="IPR000337">
    <property type="entry name" value="GPCR_3"/>
</dbReference>
<dbReference type="RefSeq" id="XP_034263783.2">
    <property type="nucleotide sequence ID" value="XM_034407892.2"/>
</dbReference>
<dbReference type="Gene3D" id="2.10.50.30">
    <property type="entry name" value="GPCR, family 3, nine cysteines domain"/>
    <property type="match status" value="1"/>
</dbReference>
<dbReference type="PROSITE" id="PS00981">
    <property type="entry name" value="G_PROTEIN_RECEP_F3_3"/>
    <property type="match status" value="1"/>
</dbReference>
<keyword evidence="6" id="KW-0297">G-protein coupled receptor</keyword>
<dbReference type="InterPro" id="IPR017978">
    <property type="entry name" value="GPCR_3_C"/>
</dbReference>
<keyword evidence="8" id="KW-0675">Receptor</keyword>
<name>A0A6P9AYN3_PANGU</name>
<protein>
    <submittedName>
        <fullName evidence="14">Vomeronasal type-2 receptor 26-like</fullName>
    </submittedName>
</protein>
<dbReference type="Gene3D" id="3.40.50.2300">
    <property type="match status" value="2"/>
</dbReference>
<dbReference type="PRINTS" id="PR01535">
    <property type="entry name" value="VOMERONASL2R"/>
</dbReference>
<dbReference type="CDD" id="cd15283">
    <property type="entry name" value="7tmC_V2R_pheromone"/>
    <property type="match status" value="1"/>
</dbReference>
<dbReference type="GeneID" id="117659857"/>
<comment type="subcellular location">
    <subcellularLocation>
        <location evidence="1">Cell membrane</location>
        <topology evidence="1">Multi-pass membrane protein</topology>
    </subcellularLocation>
</comment>
<dbReference type="InParanoid" id="A0A6P9AYN3"/>
<proteinExistence type="predicted"/>
<dbReference type="GO" id="GO:0004930">
    <property type="term" value="F:G protein-coupled receptor activity"/>
    <property type="evidence" value="ECO:0007669"/>
    <property type="project" value="UniProtKB-KW"/>
</dbReference>
<evidence type="ECO:0000256" key="5">
    <source>
        <dbReference type="ARBA" id="ARBA00022989"/>
    </source>
</evidence>
<dbReference type="PANTHER" id="PTHR24061:SF599">
    <property type="entry name" value="G-PROTEIN COUPLED RECEPTORS FAMILY 3 PROFILE DOMAIN-CONTAINING PROTEIN"/>
    <property type="match status" value="1"/>
</dbReference>
<dbReference type="GO" id="GO:0005886">
    <property type="term" value="C:plasma membrane"/>
    <property type="evidence" value="ECO:0007669"/>
    <property type="project" value="UniProtKB-SubCell"/>
</dbReference>
<keyword evidence="4" id="KW-0732">Signal</keyword>
<dbReference type="KEGG" id="pgut:117659857"/>
<reference evidence="14" key="1">
    <citation type="submission" date="2025-08" db="UniProtKB">
        <authorList>
            <consortium name="RefSeq"/>
        </authorList>
    </citation>
    <scope>IDENTIFICATION</scope>
    <source>
        <tissue evidence="14">Blood</tissue>
    </source>
</reference>
<dbReference type="PRINTS" id="PR00248">
    <property type="entry name" value="GPCRMGR"/>
</dbReference>
<dbReference type="InterPro" id="IPR017979">
    <property type="entry name" value="GPCR_3_CS"/>
</dbReference>
<feature type="transmembrane region" description="Helical" evidence="11">
    <location>
        <begin position="590"/>
        <end position="613"/>
    </location>
</feature>
<feature type="transmembrane region" description="Helical" evidence="11">
    <location>
        <begin position="524"/>
        <end position="546"/>
    </location>
</feature>